<evidence type="ECO:0000259" key="5">
    <source>
        <dbReference type="Pfam" id="PF21070"/>
    </source>
</evidence>
<dbReference type="InterPro" id="IPR009612">
    <property type="entry name" value="IcmF-rel"/>
</dbReference>
<accession>A0ABS0Z7X6</accession>
<dbReference type="RefSeq" id="WP_199461206.1">
    <property type="nucleotide sequence ID" value="NZ_JAEMUH010000003.1"/>
</dbReference>
<feature type="transmembrane region" description="Helical" evidence="1">
    <location>
        <begin position="454"/>
        <end position="473"/>
    </location>
</feature>
<sequence>MRLPIPRLPVWLLRLLKMMIGVIALLIVALLIWFVTPLIHFGEMEPFASSTVRGGLIALILIAYLVVKFKHFFVRKRKNEALAKEMASAPKAETPLGQEEVTELSNKFQSALQLLKKVKTKEGGRGSYLYVLPWYAIIGPPGAGKTTALLNSDLHFPLIDSVGASVKGVGGTRNCDWWFTDEAVLLDTAGRYTTQNSQSELDEVEWKGFLALLKKFRSRKPINGLIVSFPVDYLLKLPEAELITHAKFIKQRIHEFQETFKIRFPVYVTLTKTDLLPGFSEFFDDLGKEERAQVWGMTFPLGDDPDQDQDVVPDFLMEFRTLQERIQSLETGRLQAESDVNRREQIYVFPRAFGLLQDPIATFLGEIFKSTRYETQPLLRGVYLTSGTQDGTTLDRVISSLGANFGLKTDPAARRPGKGKAYFLHNLMTKVIFKESGLAGINVKQERRMLMMHLAGYSAAALLTVGLSTYWLYTYFSNQALVDTVQQEITAAEYEINNISAYDHDLLAPVPALDRVRNITTGYADDQEEGLRSFLQMGLYQGDKLGQGANEAYQQLLYKSYLPRVMARLEKAMFEDRSNADALYETLRVYLMLSDQKHFDAEIVQNWFNRDWERTLPKSTQAEQIHRLDAHLNALLGFLPSLPALEPNAELVASARSVLSKQPPARRFYAHLKQDGLNNRELDEFRLVDAVGTDSIYLFRFKNGQKLTSGINGFYTRDAYRKYFLEQRQVMIQNQLTDEWVMGEEYGLSAVGANADMLFNQVENLYLDDYLAQWRGYIESIGFKPVNTNDESLLLLKRLSRDDSPLIGLLKGIKKHTSAEAFTLLPDVDAPNGMMDRVSNVLTSVSDRMLKGYQMRTDNPVVEYFADLNNMIEGSENSAPPIDETLKLLDELYVYMSAMDGSLNRGKAAFQNTSDPNGPSAVLREMDIEASRFPEPLSGFIERVTDNARRLTTTDAKGYMERRWQNDVVQQCNAMIANRYPFNKASNREATIGDVSAYFGPSGIVETYFNDVMIDYVDTTRRPWQWNTTNGISLGFADEVLNQLEIGRVIRDTFYRNGQTEPNINFELKPLKMDKSILRMSLLINGQQMTYAHGPQRGMRFHWPAEDSAERGLARLVIVTAEGQESVTEQGDWALFRLFDEADIKRLDSERYILNFTLNNVYSVSLELRAGSVYNPFLMSELQQVRCQ</sequence>
<organism evidence="6 7">
    <name type="scientific">Marinomonas ostreistagni</name>
    <dbReference type="NCBI Taxonomy" id="359209"/>
    <lineage>
        <taxon>Bacteria</taxon>
        <taxon>Pseudomonadati</taxon>
        <taxon>Pseudomonadota</taxon>
        <taxon>Gammaproteobacteria</taxon>
        <taxon>Oceanospirillales</taxon>
        <taxon>Oceanospirillaceae</taxon>
        <taxon>Marinomonas</taxon>
    </lineage>
</organism>
<dbReference type="InterPro" id="IPR010623">
    <property type="entry name" value="IcmF_C"/>
</dbReference>
<feature type="domain" description="Type VI secretion system component TssM1 helical" evidence="5">
    <location>
        <begin position="960"/>
        <end position="1059"/>
    </location>
</feature>
<keyword evidence="7" id="KW-1185">Reference proteome</keyword>
<evidence type="ECO:0000259" key="3">
    <source>
        <dbReference type="Pfam" id="PF06761"/>
    </source>
</evidence>
<feature type="domain" description="IcmF-related" evidence="3">
    <location>
        <begin position="511"/>
        <end position="818"/>
    </location>
</feature>
<feature type="transmembrane region" description="Helical" evidence="1">
    <location>
        <begin position="47"/>
        <end position="67"/>
    </location>
</feature>
<gene>
    <name evidence="6" type="primary">tssM</name>
    <name evidence="6" type="ORF">JHD44_03655</name>
</gene>
<evidence type="ECO:0000259" key="2">
    <source>
        <dbReference type="Pfam" id="PF06744"/>
    </source>
</evidence>
<dbReference type="PANTHER" id="PTHR36153:SF1">
    <property type="entry name" value="TYPE VI SECRETION SYSTEM COMPONENT TSSM1"/>
    <property type="match status" value="1"/>
</dbReference>
<feature type="domain" description="Type VI secretion system component TssM1 N-terminal" evidence="4">
    <location>
        <begin position="201"/>
        <end position="459"/>
    </location>
</feature>
<dbReference type="InterPro" id="IPR027417">
    <property type="entry name" value="P-loop_NTPase"/>
</dbReference>
<dbReference type="InterPro" id="IPR025743">
    <property type="entry name" value="TssM1_N"/>
</dbReference>
<dbReference type="InterPro" id="IPR053156">
    <property type="entry name" value="T6SS_TssM-like"/>
</dbReference>
<dbReference type="EMBL" id="JAEMUH010000003">
    <property type="protein sequence ID" value="MBJ7549764.1"/>
    <property type="molecule type" value="Genomic_DNA"/>
</dbReference>
<evidence type="ECO:0000313" key="7">
    <source>
        <dbReference type="Proteomes" id="UP000598488"/>
    </source>
</evidence>
<dbReference type="InterPro" id="IPR017731">
    <property type="entry name" value="TssM1-like"/>
</dbReference>
<dbReference type="InterPro" id="IPR048677">
    <property type="entry name" value="TssM1_hel"/>
</dbReference>
<evidence type="ECO:0000259" key="4">
    <source>
        <dbReference type="Pfam" id="PF14331"/>
    </source>
</evidence>
<dbReference type="Pfam" id="PF06761">
    <property type="entry name" value="IcmF-related"/>
    <property type="match status" value="1"/>
</dbReference>
<keyword evidence="1" id="KW-0812">Transmembrane</keyword>
<proteinExistence type="predicted"/>
<keyword evidence="1" id="KW-1133">Transmembrane helix</keyword>
<evidence type="ECO:0000313" key="6">
    <source>
        <dbReference type="EMBL" id="MBJ7549764.1"/>
    </source>
</evidence>
<feature type="domain" description="Type VI secretion system IcmF C-terminal" evidence="2">
    <location>
        <begin position="1066"/>
        <end position="1172"/>
    </location>
</feature>
<evidence type="ECO:0000256" key="1">
    <source>
        <dbReference type="SAM" id="Phobius"/>
    </source>
</evidence>
<name>A0ABS0Z7X6_9GAMM</name>
<dbReference type="Pfam" id="PF21070">
    <property type="entry name" value="IcmF_helical"/>
    <property type="match status" value="1"/>
</dbReference>
<dbReference type="Pfam" id="PF06744">
    <property type="entry name" value="IcmF_C"/>
    <property type="match status" value="1"/>
</dbReference>
<protein>
    <submittedName>
        <fullName evidence="6">Type VI secretion system membrane subunit TssM</fullName>
    </submittedName>
</protein>
<comment type="caution">
    <text evidence="6">The sequence shown here is derived from an EMBL/GenBank/DDBJ whole genome shotgun (WGS) entry which is preliminary data.</text>
</comment>
<dbReference type="Proteomes" id="UP000598488">
    <property type="component" value="Unassembled WGS sequence"/>
</dbReference>
<dbReference type="Pfam" id="PF14331">
    <property type="entry name" value="IcmF-related_N"/>
    <property type="match status" value="1"/>
</dbReference>
<dbReference type="CDD" id="cd00882">
    <property type="entry name" value="Ras_like_GTPase"/>
    <property type="match status" value="1"/>
</dbReference>
<dbReference type="NCBIfam" id="TIGR03348">
    <property type="entry name" value="VI_IcmF"/>
    <property type="match status" value="1"/>
</dbReference>
<dbReference type="SUPFAM" id="SSF52540">
    <property type="entry name" value="P-loop containing nucleoside triphosphate hydrolases"/>
    <property type="match status" value="1"/>
</dbReference>
<dbReference type="PANTHER" id="PTHR36153">
    <property type="entry name" value="INNER MEMBRANE PROTEIN-RELATED"/>
    <property type="match status" value="1"/>
</dbReference>
<reference evidence="6 7" key="1">
    <citation type="submission" date="2020-12" db="EMBL/GenBank/DDBJ databases">
        <title>Comparative genome analysis of fungal antagonists Marinomonas ostreistagni 398 and M. spartinae 468.</title>
        <authorList>
            <person name="Fields J.L."/>
            <person name="Mavrodi O.V."/>
            <person name="Biber P.D."/>
            <person name="Indest K.J."/>
            <person name="Mavrodi D.V."/>
        </authorList>
    </citation>
    <scope>NUCLEOTIDE SEQUENCE [LARGE SCALE GENOMIC DNA]</scope>
    <source>
        <strain evidence="6 7">USM7</strain>
    </source>
</reference>
<feature type="transmembrane region" description="Helical" evidence="1">
    <location>
        <begin position="12"/>
        <end position="35"/>
    </location>
</feature>
<keyword evidence="1" id="KW-0472">Membrane</keyword>